<organism evidence="4 5">
    <name type="scientific">Geodia barretti</name>
    <name type="common">Barrett's horny sponge</name>
    <dbReference type="NCBI Taxonomy" id="519541"/>
    <lineage>
        <taxon>Eukaryota</taxon>
        <taxon>Metazoa</taxon>
        <taxon>Porifera</taxon>
        <taxon>Demospongiae</taxon>
        <taxon>Heteroscleromorpha</taxon>
        <taxon>Tetractinellida</taxon>
        <taxon>Astrophorina</taxon>
        <taxon>Geodiidae</taxon>
        <taxon>Geodia</taxon>
    </lineage>
</organism>
<accession>A0AA35XGQ7</accession>
<dbReference type="SMART" id="SM00173">
    <property type="entry name" value="RAS"/>
    <property type="match status" value="1"/>
</dbReference>
<dbReference type="InterPro" id="IPR005225">
    <property type="entry name" value="Small_GTP-bd"/>
</dbReference>
<evidence type="ECO:0000313" key="4">
    <source>
        <dbReference type="EMBL" id="CAI8051686.1"/>
    </source>
</evidence>
<comment type="caution">
    <text evidence="4">The sequence shown here is derived from an EMBL/GenBank/DDBJ whole genome shotgun (WGS) entry which is preliminary data.</text>
</comment>
<dbReference type="InterPro" id="IPR027417">
    <property type="entry name" value="P-loop_NTPase"/>
</dbReference>
<reference evidence="4" key="1">
    <citation type="submission" date="2023-03" db="EMBL/GenBank/DDBJ databases">
        <authorList>
            <person name="Steffen K."/>
            <person name="Cardenas P."/>
        </authorList>
    </citation>
    <scope>NUCLEOTIDE SEQUENCE</scope>
</reference>
<dbReference type="NCBIfam" id="TIGR00231">
    <property type="entry name" value="small_GTP"/>
    <property type="match status" value="1"/>
</dbReference>
<dbReference type="FunFam" id="3.40.50.300:FF:001329">
    <property type="entry name" value="Small GTP-binding protein, putative"/>
    <property type="match status" value="1"/>
</dbReference>
<feature type="compositionally biased region" description="Polar residues" evidence="3">
    <location>
        <begin position="282"/>
        <end position="296"/>
    </location>
</feature>
<dbReference type="SMART" id="SM00176">
    <property type="entry name" value="RAN"/>
    <property type="match status" value="1"/>
</dbReference>
<dbReference type="Proteomes" id="UP001174909">
    <property type="component" value="Unassembled WGS sequence"/>
</dbReference>
<dbReference type="InterPro" id="IPR050227">
    <property type="entry name" value="Rab"/>
</dbReference>
<dbReference type="PROSITE" id="PS51419">
    <property type="entry name" value="RAB"/>
    <property type="match status" value="1"/>
</dbReference>
<dbReference type="SMART" id="SM00175">
    <property type="entry name" value="RAB"/>
    <property type="match status" value="1"/>
</dbReference>
<dbReference type="Gene3D" id="3.40.50.300">
    <property type="entry name" value="P-loop containing nucleotide triphosphate hydrolases"/>
    <property type="match status" value="1"/>
</dbReference>
<name>A0AA35XGQ7_GEOBA</name>
<evidence type="ECO:0000256" key="2">
    <source>
        <dbReference type="ARBA" id="ARBA00023134"/>
    </source>
</evidence>
<protein>
    <submittedName>
        <fullName evidence="4">Ras-related protein RIC1</fullName>
    </submittedName>
</protein>
<dbReference type="PRINTS" id="PR00449">
    <property type="entry name" value="RASTRNSFRMNG"/>
</dbReference>
<keyword evidence="5" id="KW-1185">Reference proteome</keyword>
<dbReference type="GO" id="GO:0005525">
    <property type="term" value="F:GTP binding"/>
    <property type="evidence" value="ECO:0007669"/>
    <property type="project" value="UniProtKB-KW"/>
</dbReference>
<sequence length="296" mass="33550">MVYTLATVTNFCVCDCPSFLQQVELDWIKVDKSHAFKTVFLGDPNVGKTCLARMFVDREVLEQSCNTIGFDHHVKQIQVEEGLQVKLQVWDTAGMEQFRNALITKYYRNADGIILVYDITRRQTFENINLWVNEVRTYVGLEKVKVALIGNKLDQSSSRQVTPVEGQALADRYGMSFYELSAKDAKQLPKLEGIFSTLARSMFEERQSREVTLSRSGIILLAQEPEDWILVDAPDGPIPRSTYAAQEMKARLQTLVPKRFRKTEDEETTGRRGQGSRGGGHTPSQRVRNSGKCSCL</sequence>
<evidence type="ECO:0000313" key="5">
    <source>
        <dbReference type="Proteomes" id="UP001174909"/>
    </source>
</evidence>
<keyword evidence="2" id="KW-0342">GTP-binding</keyword>
<gene>
    <name evidence="4" type="ORF">GBAR_LOCUS28298</name>
</gene>
<dbReference type="InterPro" id="IPR001806">
    <property type="entry name" value="Small_GTPase"/>
</dbReference>
<dbReference type="SUPFAM" id="SSF52540">
    <property type="entry name" value="P-loop containing nucleoside triphosphate hydrolases"/>
    <property type="match status" value="1"/>
</dbReference>
<dbReference type="PANTHER" id="PTHR47977">
    <property type="entry name" value="RAS-RELATED PROTEIN RAB"/>
    <property type="match status" value="1"/>
</dbReference>
<keyword evidence="1" id="KW-0547">Nucleotide-binding</keyword>
<dbReference type="EMBL" id="CASHTH010003955">
    <property type="protein sequence ID" value="CAI8051686.1"/>
    <property type="molecule type" value="Genomic_DNA"/>
</dbReference>
<dbReference type="SMART" id="SM00174">
    <property type="entry name" value="RHO"/>
    <property type="match status" value="1"/>
</dbReference>
<evidence type="ECO:0000256" key="3">
    <source>
        <dbReference type="SAM" id="MobiDB-lite"/>
    </source>
</evidence>
<dbReference type="CDD" id="cd00154">
    <property type="entry name" value="Rab"/>
    <property type="match status" value="1"/>
</dbReference>
<dbReference type="PROSITE" id="PS51421">
    <property type="entry name" value="RAS"/>
    <property type="match status" value="1"/>
</dbReference>
<dbReference type="AlphaFoldDB" id="A0AA35XGQ7"/>
<dbReference type="GO" id="GO:0003924">
    <property type="term" value="F:GTPase activity"/>
    <property type="evidence" value="ECO:0007669"/>
    <property type="project" value="InterPro"/>
</dbReference>
<feature type="compositionally biased region" description="Gly residues" evidence="3">
    <location>
        <begin position="272"/>
        <end position="281"/>
    </location>
</feature>
<evidence type="ECO:0000256" key="1">
    <source>
        <dbReference type="ARBA" id="ARBA00022741"/>
    </source>
</evidence>
<dbReference type="PROSITE" id="PS51420">
    <property type="entry name" value="RHO"/>
    <property type="match status" value="1"/>
</dbReference>
<proteinExistence type="predicted"/>
<dbReference type="Pfam" id="PF00071">
    <property type="entry name" value="Ras"/>
    <property type="match status" value="1"/>
</dbReference>
<feature type="region of interest" description="Disordered" evidence="3">
    <location>
        <begin position="256"/>
        <end position="296"/>
    </location>
</feature>